<dbReference type="KEGG" id="lby:Lbys_1892"/>
<reference key="1">
    <citation type="submission" date="2010-11" db="EMBL/GenBank/DDBJ databases">
        <title>The complete genome of Leadbetterella byssophila DSM 17132.</title>
        <authorList>
            <consortium name="US DOE Joint Genome Institute (JGI-PGF)"/>
            <person name="Lucas S."/>
            <person name="Copeland A."/>
            <person name="Lapidus A."/>
            <person name="Glavina del Rio T."/>
            <person name="Dalin E."/>
            <person name="Tice H."/>
            <person name="Bruce D."/>
            <person name="Goodwin L."/>
            <person name="Pitluck S."/>
            <person name="Kyrpides N."/>
            <person name="Mavromatis K."/>
            <person name="Ivanova N."/>
            <person name="Teshima H."/>
            <person name="Brettin T."/>
            <person name="Detter J.C."/>
            <person name="Han C."/>
            <person name="Tapia R."/>
            <person name="Land M."/>
            <person name="Hauser L."/>
            <person name="Markowitz V."/>
            <person name="Cheng J.-F."/>
            <person name="Hugenholtz P."/>
            <person name="Woyke T."/>
            <person name="Wu D."/>
            <person name="Tindall B."/>
            <person name="Pomrenke H.G."/>
            <person name="Brambilla E."/>
            <person name="Klenk H.-P."/>
            <person name="Eisen J.A."/>
        </authorList>
    </citation>
    <scope>NUCLEOTIDE SEQUENCE [LARGE SCALE GENOMIC DNA]</scope>
    <source>
        <strain>DSM 17132</strain>
    </source>
</reference>
<keyword evidence="5 8" id="KW-1133">Transmembrane helix</keyword>
<proteinExistence type="inferred from homology"/>
<comment type="subcellular location">
    <subcellularLocation>
        <location evidence="1">Membrane</location>
        <topology evidence="1">Multi-pass membrane protein</topology>
    </subcellularLocation>
</comment>
<keyword evidence="4" id="KW-0378">Hydrolase</keyword>
<dbReference type="InterPro" id="IPR046483">
    <property type="entry name" value="DUF6576"/>
</dbReference>
<dbReference type="Pfam" id="PF20216">
    <property type="entry name" value="DUF6576"/>
    <property type="match status" value="1"/>
</dbReference>
<evidence type="ECO:0000313" key="12">
    <source>
        <dbReference type="Proteomes" id="UP000007435"/>
    </source>
</evidence>
<dbReference type="Proteomes" id="UP000007435">
    <property type="component" value="Chromosome"/>
</dbReference>
<organism evidence="11 12">
    <name type="scientific">Leadbetterella byssophila (strain DSM 17132 / JCM 16389 / KACC 11308 / NBRC 106382 / 4M15)</name>
    <dbReference type="NCBI Taxonomy" id="649349"/>
    <lineage>
        <taxon>Bacteria</taxon>
        <taxon>Pseudomonadati</taxon>
        <taxon>Bacteroidota</taxon>
        <taxon>Cytophagia</taxon>
        <taxon>Cytophagales</taxon>
        <taxon>Leadbetterellaceae</taxon>
        <taxon>Leadbetterella</taxon>
    </lineage>
</organism>
<dbReference type="eggNOG" id="COG0705">
    <property type="taxonomic scope" value="Bacteria"/>
</dbReference>
<dbReference type="STRING" id="649349.Lbys_1892"/>
<dbReference type="Gene3D" id="1.20.1540.10">
    <property type="entry name" value="Rhomboid-like"/>
    <property type="match status" value="1"/>
</dbReference>
<dbReference type="EMBL" id="CP002305">
    <property type="protein sequence ID" value="ADQ17594.1"/>
    <property type="molecule type" value="Genomic_DNA"/>
</dbReference>
<feature type="region of interest" description="Disordered" evidence="7">
    <location>
        <begin position="281"/>
        <end position="300"/>
    </location>
</feature>
<dbReference type="PANTHER" id="PTHR43731:SF14">
    <property type="entry name" value="PRESENILIN-ASSOCIATED RHOMBOID-LIKE PROTEIN, MITOCHONDRIAL"/>
    <property type="match status" value="1"/>
</dbReference>
<dbReference type="GO" id="GO:0004252">
    <property type="term" value="F:serine-type endopeptidase activity"/>
    <property type="evidence" value="ECO:0007669"/>
    <property type="project" value="InterPro"/>
</dbReference>
<feature type="transmembrane region" description="Helical" evidence="8">
    <location>
        <begin position="143"/>
        <end position="161"/>
    </location>
</feature>
<dbReference type="OrthoDB" id="680602at2"/>
<dbReference type="RefSeq" id="WP_013408643.1">
    <property type="nucleotide sequence ID" value="NC_014655.1"/>
</dbReference>
<evidence type="ECO:0000259" key="10">
    <source>
        <dbReference type="Pfam" id="PF20216"/>
    </source>
</evidence>
<keyword evidence="6 8" id="KW-0472">Membrane</keyword>
<dbReference type="GO" id="GO:0016020">
    <property type="term" value="C:membrane"/>
    <property type="evidence" value="ECO:0007669"/>
    <property type="project" value="UniProtKB-SubCell"/>
</dbReference>
<evidence type="ECO:0000259" key="9">
    <source>
        <dbReference type="Pfam" id="PF01694"/>
    </source>
</evidence>
<dbReference type="Pfam" id="PF01694">
    <property type="entry name" value="Rhomboid"/>
    <property type="match status" value="1"/>
</dbReference>
<dbReference type="HOGENOM" id="CLU_055068_4_0_10"/>
<evidence type="ECO:0000256" key="3">
    <source>
        <dbReference type="ARBA" id="ARBA00022692"/>
    </source>
</evidence>
<keyword evidence="12" id="KW-1185">Reference proteome</keyword>
<sequence length="300" mass="34173">MGKVFTDIAEVFKRNSNQATQLIMINLIVFFGFTLIRFTLSLIPESVVSPLSFDQNTLTSSNIIQVVTHPWTLLFHPFTQRGLFSMIFDVMMIYWFGNMLADFIGGRKMLMTYLAGSYFAVAFYLIVWSVFSLLNKELTYSGFLYGASPGGFALMYAYVALNPESEMLFFGIRIKTRLLVLAFLVLSIFRNPPLGILDLGGAVFGYVQMKLLRTGINLTYGMEKVSIWITEVLQPRKRSIFQKYPPNKSSERGKVIQFNRELPPTEEEIDYLLDKINKGGYSSLSNEEKNRLHKASQSAD</sequence>
<feature type="domain" description="Peptidase S54 rhomboid" evidence="9">
    <location>
        <begin position="69"/>
        <end position="207"/>
    </location>
</feature>
<evidence type="ECO:0000256" key="2">
    <source>
        <dbReference type="ARBA" id="ARBA00009045"/>
    </source>
</evidence>
<evidence type="ECO:0000256" key="1">
    <source>
        <dbReference type="ARBA" id="ARBA00004141"/>
    </source>
</evidence>
<dbReference type="AlphaFoldDB" id="E4RRA8"/>
<dbReference type="PANTHER" id="PTHR43731">
    <property type="entry name" value="RHOMBOID PROTEASE"/>
    <property type="match status" value="1"/>
</dbReference>
<evidence type="ECO:0000313" key="11">
    <source>
        <dbReference type="EMBL" id="ADQ17594.1"/>
    </source>
</evidence>
<feature type="domain" description="DUF6576" evidence="10">
    <location>
        <begin position="257"/>
        <end position="297"/>
    </location>
</feature>
<reference evidence="11 12" key="2">
    <citation type="journal article" date="2011" name="Stand. Genomic Sci.">
        <title>Complete genome sequence of Leadbetterella byssophila type strain (4M15).</title>
        <authorList>
            <person name="Abt B."/>
            <person name="Teshima H."/>
            <person name="Lucas S."/>
            <person name="Lapidus A."/>
            <person name="Del Rio T.G."/>
            <person name="Nolan M."/>
            <person name="Tice H."/>
            <person name="Cheng J.F."/>
            <person name="Pitluck S."/>
            <person name="Liolios K."/>
            <person name="Pagani I."/>
            <person name="Ivanova N."/>
            <person name="Mavromatis K."/>
            <person name="Pati A."/>
            <person name="Tapia R."/>
            <person name="Han C."/>
            <person name="Goodwin L."/>
            <person name="Chen A."/>
            <person name="Palaniappan K."/>
            <person name="Land M."/>
            <person name="Hauser L."/>
            <person name="Chang Y.J."/>
            <person name="Jeffries C.D."/>
            <person name="Rohde M."/>
            <person name="Goker M."/>
            <person name="Tindall B.J."/>
            <person name="Detter J.C."/>
            <person name="Woyke T."/>
            <person name="Bristow J."/>
            <person name="Eisen J.A."/>
            <person name="Markowitz V."/>
            <person name="Hugenholtz P."/>
            <person name="Klenk H.P."/>
            <person name="Kyrpides N.C."/>
        </authorList>
    </citation>
    <scope>NUCLEOTIDE SEQUENCE [LARGE SCALE GENOMIC DNA]</scope>
    <source>
        <strain evidence="12">DSM 17132 / JCM 16389 / KACC 11308 / NBRC 106382 / 4M15</strain>
    </source>
</reference>
<feature type="transmembrane region" description="Helical" evidence="8">
    <location>
        <begin position="22"/>
        <end position="43"/>
    </location>
</feature>
<gene>
    <name evidence="11" type="ordered locus">Lbys_1892</name>
</gene>
<evidence type="ECO:0000256" key="8">
    <source>
        <dbReference type="SAM" id="Phobius"/>
    </source>
</evidence>
<feature type="transmembrane region" description="Helical" evidence="8">
    <location>
        <begin position="109"/>
        <end position="131"/>
    </location>
</feature>
<evidence type="ECO:0000256" key="5">
    <source>
        <dbReference type="ARBA" id="ARBA00022989"/>
    </source>
</evidence>
<evidence type="ECO:0000256" key="4">
    <source>
        <dbReference type="ARBA" id="ARBA00022801"/>
    </source>
</evidence>
<dbReference type="SUPFAM" id="SSF144091">
    <property type="entry name" value="Rhomboid-like"/>
    <property type="match status" value="1"/>
</dbReference>
<name>E4RRA8_LEAB4</name>
<dbReference type="InterPro" id="IPR022764">
    <property type="entry name" value="Peptidase_S54_rhomboid_dom"/>
</dbReference>
<keyword evidence="3 8" id="KW-0812">Transmembrane</keyword>
<accession>E4RRA8</accession>
<dbReference type="InterPro" id="IPR050925">
    <property type="entry name" value="Rhomboid_protease_S54"/>
</dbReference>
<evidence type="ECO:0000256" key="6">
    <source>
        <dbReference type="ARBA" id="ARBA00023136"/>
    </source>
</evidence>
<feature type="transmembrane region" description="Helical" evidence="8">
    <location>
        <begin position="78"/>
        <end position="97"/>
    </location>
</feature>
<evidence type="ECO:0000256" key="7">
    <source>
        <dbReference type="SAM" id="MobiDB-lite"/>
    </source>
</evidence>
<protein>
    <submittedName>
        <fullName evidence="11">Rhomboid family protein</fullName>
    </submittedName>
</protein>
<dbReference type="InterPro" id="IPR035952">
    <property type="entry name" value="Rhomboid-like_sf"/>
</dbReference>
<comment type="similarity">
    <text evidence="2">Belongs to the peptidase S54 family.</text>
</comment>